<dbReference type="CDD" id="cd10229">
    <property type="entry name" value="ASKHA_NBD_HSP70_HSPA12"/>
    <property type="match status" value="1"/>
</dbReference>
<proteinExistence type="inferred from homology"/>
<accession>A0A8T3CIM6</accession>
<dbReference type="Gene3D" id="3.90.640.10">
    <property type="entry name" value="Actin, Chain A, domain 4"/>
    <property type="match status" value="1"/>
</dbReference>
<evidence type="ECO:0000313" key="4">
    <source>
        <dbReference type="EMBL" id="KAI1883797.1"/>
    </source>
</evidence>
<dbReference type="EMBL" id="JAERUA010000023">
    <property type="protein sequence ID" value="KAI1883797.1"/>
    <property type="molecule type" value="Genomic_DNA"/>
</dbReference>
<evidence type="ECO:0000256" key="1">
    <source>
        <dbReference type="ARBA" id="ARBA00007381"/>
    </source>
</evidence>
<dbReference type="SUPFAM" id="SSF53067">
    <property type="entry name" value="Actin-like ATPase domain"/>
    <property type="match status" value="2"/>
</dbReference>
<organism evidence="4 5">
    <name type="scientific">Albula goreensis</name>
    <dbReference type="NCBI Taxonomy" id="1534307"/>
    <lineage>
        <taxon>Eukaryota</taxon>
        <taxon>Metazoa</taxon>
        <taxon>Chordata</taxon>
        <taxon>Craniata</taxon>
        <taxon>Vertebrata</taxon>
        <taxon>Euteleostomi</taxon>
        <taxon>Actinopterygii</taxon>
        <taxon>Neopterygii</taxon>
        <taxon>Teleostei</taxon>
        <taxon>Albuliformes</taxon>
        <taxon>Albulidae</taxon>
        <taxon>Albula</taxon>
    </lineage>
</organism>
<gene>
    <name evidence="4" type="ORF">AGOR_G00235290</name>
</gene>
<dbReference type="InterPro" id="IPR043129">
    <property type="entry name" value="ATPase_NBD"/>
</dbReference>
<dbReference type="Proteomes" id="UP000829720">
    <property type="component" value="Unassembled WGS sequence"/>
</dbReference>
<evidence type="ECO:0000313" key="5">
    <source>
        <dbReference type="Proteomes" id="UP000829720"/>
    </source>
</evidence>
<protein>
    <submittedName>
        <fullName evidence="4">Uncharacterized protein</fullName>
    </submittedName>
</protein>
<dbReference type="GO" id="GO:0005524">
    <property type="term" value="F:ATP binding"/>
    <property type="evidence" value="ECO:0007669"/>
    <property type="project" value="UniProtKB-KW"/>
</dbReference>
<dbReference type="Gene3D" id="3.30.420.40">
    <property type="match status" value="2"/>
</dbReference>
<reference evidence="4" key="1">
    <citation type="submission" date="2021-01" db="EMBL/GenBank/DDBJ databases">
        <authorList>
            <person name="Zahm M."/>
            <person name="Roques C."/>
            <person name="Cabau C."/>
            <person name="Klopp C."/>
            <person name="Donnadieu C."/>
            <person name="Jouanno E."/>
            <person name="Lampietro C."/>
            <person name="Louis A."/>
            <person name="Herpin A."/>
            <person name="Echchiki A."/>
            <person name="Berthelot C."/>
            <person name="Parey E."/>
            <person name="Roest-Crollius H."/>
            <person name="Braasch I."/>
            <person name="Postlethwait J."/>
            <person name="Bobe J."/>
            <person name="Montfort J."/>
            <person name="Bouchez O."/>
            <person name="Begum T."/>
            <person name="Mejri S."/>
            <person name="Adams A."/>
            <person name="Chen W.-J."/>
            <person name="Guiguen Y."/>
        </authorList>
    </citation>
    <scope>NUCLEOTIDE SEQUENCE</scope>
    <source>
        <tissue evidence="4">Blood</tissue>
    </source>
</reference>
<keyword evidence="5" id="KW-1185">Reference proteome</keyword>
<evidence type="ECO:0000256" key="3">
    <source>
        <dbReference type="ARBA" id="ARBA00022840"/>
    </source>
</evidence>
<dbReference type="OrthoDB" id="2963168at2759"/>
<dbReference type="PANTHER" id="PTHR14187:SF5">
    <property type="entry name" value="HEAT SHOCK 70 KDA PROTEIN 12A"/>
    <property type="match status" value="1"/>
</dbReference>
<sequence>MSESLVIVAIDFGTAYTGYCYWDQSHTENIKYVSWGSGHGYRTPKTPTCALFSPSKQLRYFGYEAVIKYNTMVSEESRRWYFFENFKMELYQKKITKNLMIPAKNGKPFPALHVFAESLRYLKEHALSTISKQTFGKEFTASDVTWVLTIPAIWDAAAKQFMREAASQAGLVSELNSHKLILALEPEAASLWCKQLPKEGFVSEGAGGNTFNQSPGVQYVTVDCGGGTIDITVHEVQENGSLKEIRRASGGGWGGTHVDKEFMACLREIFCHGVWGRYETEHPGELQKMMYQFSTQKCTSEEQDLEFFCHPNLIKCAQEKKEMAEFFKEVEGASWSDGYIRITHKKLRSFFESSIKQIISEVEAVLSTPEINVEYILLVGGYASSKFLQEGIKKHFGGRCSVLCPFDSQLAIAKGAILFGVSPQIIRSRVSALTYGIAVAERFDPAVHDESKRRVNKTGDYIYCTDLFAILVKKGQSVEYNETTEYLYSAIDDDQESMNFRFFCTERLSAMYVDETGLDMIGSFTVPMPNTDLGREREVKLNLKFGSTEIQATATDLSSCETQTIKLDFLTEQN</sequence>
<dbReference type="InterPro" id="IPR013126">
    <property type="entry name" value="Hsp_70_fam"/>
</dbReference>
<evidence type="ECO:0000256" key="2">
    <source>
        <dbReference type="ARBA" id="ARBA00022741"/>
    </source>
</evidence>
<dbReference type="AlphaFoldDB" id="A0A8T3CIM6"/>
<comment type="similarity">
    <text evidence="1">Belongs to the heat shock protein 70 family.</text>
</comment>
<name>A0A8T3CIM6_9TELE</name>
<keyword evidence="2" id="KW-0547">Nucleotide-binding</keyword>
<comment type="caution">
    <text evidence="4">The sequence shown here is derived from an EMBL/GenBank/DDBJ whole genome shotgun (WGS) entry which is preliminary data.</text>
</comment>
<dbReference type="PANTHER" id="PTHR14187">
    <property type="entry name" value="ALPHA KINASE/ELONGATION FACTOR 2 KINASE"/>
    <property type="match status" value="1"/>
</dbReference>
<dbReference type="GO" id="GO:0140662">
    <property type="term" value="F:ATP-dependent protein folding chaperone"/>
    <property type="evidence" value="ECO:0007669"/>
    <property type="project" value="InterPro"/>
</dbReference>
<dbReference type="Pfam" id="PF00012">
    <property type="entry name" value="HSP70"/>
    <property type="match status" value="1"/>
</dbReference>
<keyword evidence="3" id="KW-0067">ATP-binding</keyword>